<evidence type="ECO:0000256" key="4">
    <source>
        <dbReference type="ARBA" id="ARBA00022989"/>
    </source>
</evidence>
<dbReference type="InterPro" id="IPR027022">
    <property type="entry name" value="ABC_permease_BceB-typ"/>
</dbReference>
<gene>
    <name evidence="8" type="primary">yxdM</name>
    <name evidence="8" type="ORF">Psch_00695</name>
</gene>
<evidence type="ECO:0000259" key="7">
    <source>
        <dbReference type="Pfam" id="PF02687"/>
    </source>
</evidence>
<dbReference type="RefSeq" id="WP_190239129.1">
    <property type="nucleotide sequence ID" value="NZ_QFGA01000001.1"/>
</dbReference>
<dbReference type="InterPro" id="IPR003838">
    <property type="entry name" value="ABC3_permease_C"/>
</dbReference>
<keyword evidence="2 6" id="KW-1003">Cell membrane</keyword>
<feature type="transmembrane region" description="Helical" evidence="6">
    <location>
        <begin position="580"/>
        <end position="602"/>
    </location>
</feature>
<feature type="transmembrane region" description="Helical" evidence="6">
    <location>
        <begin position="235"/>
        <end position="261"/>
    </location>
</feature>
<keyword evidence="9" id="KW-1185">Reference proteome</keyword>
<dbReference type="PANTHER" id="PTHR46795">
    <property type="entry name" value="ABC TRANSPORTER PERMEASE-RELATED-RELATED"/>
    <property type="match status" value="1"/>
</dbReference>
<evidence type="ECO:0000256" key="2">
    <source>
        <dbReference type="ARBA" id="ARBA00022475"/>
    </source>
</evidence>
<keyword evidence="5 6" id="KW-0472">Membrane</keyword>
<feature type="transmembrane region" description="Helical" evidence="6">
    <location>
        <begin position="197"/>
        <end position="215"/>
    </location>
</feature>
<evidence type="ECO:0000256" key="3">
    <source>
        <dbReference type="ARBA" id="ARBA00022692"/>
    </source>
</evidence>
<name>A0A4Y7REM0_9FIRM</name>
<evidence type="ECO:0000256" key="5">
    <source>
        <dbReference type="ARBA" id="ARBA00023136"/>
    </source>
</evidence>
<dbReference type="AlphaFoldDB" id="A0A4Y7REM0"/>
<feature type="domain" description="ABC3 transporter permease C-terminal" evidence="7">
    <location>
        <begin position="62"/>
        <end position="179"/>
    </location>
</feature>
<feature type="transmembrane region" description="Helical" evidence="6">
    <location>
        <begin position="519"/>
        <end position="546"/>
    </location>
</feature>
<keyword evidence="4 6" id="KW-1133">Transmembrane helix</keyword>
<proteinExistence type="inferred from homology"/>
<feature type="transmembrane region" description="Helical" evidence="6">
    <location>
        <begin position="101"/>
        <end position="127"/>
    </location>
</feature>
<keyword evidence="6" id="KW-0813">Transport</keyword>
<feature type="transmembrane region" description="Helical" evidence="6">
    <location>
        <begin position="20"/>
        <end position="40"/>
    </location>
</feature>
<feature type="transmembrane region" description="Helical" evidence="6">
    <location>
        <begin position="614"/>
        <end position="633"/>
    </location>
</feature>
<evidence type="ECO:0000313" key="9">
    <source>
        <dbReference type="Proteomes" id="UP000298324"/>
    </source>
</evidence>
<evidence type="ECO:0000313" key="8">
    <source>
        <dbReference type="EMBL" id="TEB07152.1"/>
    </source>
</evidence>
<feature type="transmembrane region" description="Helical" evidence="6">
    <location>
        <begin position="60"/>
        <end position="80"/>
    </location>
</feature>
<accession>A0A4Y7REM0</accession>
<comment type="caution">
    <text evidence="8">The sequence shown here is derived from an EMBL/GenBank/DDBJ whole genome shotgun (WGS) entry which is preliminary data.</text>
</comment>
<feature type="transmembrane region" description="Helical" evidence="6">
    <location>
        <begin position="147"/>
        <end position="170"/>
    </location>
</feature>
<dbReference type="GO" id="GO:0055085">
    <property type="term" value="P:transmembrane transport"/>
    <property type="evidence" value="ECO:0007669"/>
    <property type="project" value="UniProtKB-UniRule"/>
</dbReference>
<dbReference type="PANTHER" id="PTHR46795:SF3">
    <property type="entry name" value="ABC TRANSPORTER PERMEASE"/>
    <property type="match status" value="1"/>
</dbReference>
<dbReference type="PIRSF" id="PIRSF018968">
    <property type="entry name" value="ABC_permease_BceB"/>
    <property type="match status" value="1"/>
</dbReference>
<evidence type="ECO:0000256" key="6">
    <source>
        <dbReference type="PIRNR" id="PIRNR018968"/>
    </source>
</evidence>
<reference evidence="8 9" key="1">
    <citation type="journal article" date="2018" name="Environ. Microbiol.">
        <title>Novel energy conservation strategies and behaviour of Pelotomaculum schinkii driving syntrophic propionate catabolism.</title>
        <authorList>
            <person name="Hidalgo-Ahumada C.A.P."/>
            <person name="Nobu M.K."/>
            <person name="Narihiro T."/>
            <person name="Tamaki H."/>
            <person name="Liu W.T."/>
            <person name="Kamagata Y."/>
            <person name="Stams A.J.M."/>
            <person name="Imachi H."/>
            <person name="Sousa D.Z."/>
        </authorList>
    </citation>
    <scope>NUCLEOTIDE SEQUENCE [LARGE SCALE GENOMIC DNA]</scope>
    <source>
        <strain evidence="8 9">HH</strain>
    </source>
</reference>
<evidence type="ECO:0000256" key="1">
    <source>
        <dbReference type="ARBA" id="ARBA00004651"/>
    </source>
</evidence>
<dbReference type="Pfam" id="PF02687">
    <property type="entry name" value="FtsX"/>
    <property type="match status" value="1"/>
</dbReference>
<comment type="subcellular location">
    <subcellularLocation>
        <location evidence="1 6">Cell membrane</location>
        <topology evidence="1 6">Multi-pass membrane protein</topology>
    </subcellularLocation>
</comment>
<dbReference type="Proteomes" id="UP000298324">
    <property type="component" value="Unassembled WGS sequence"/>
</dbReference>
<protein>
    <submittedName>
        <fullName evidence="8">ABC transporter permease protein YxdM</fullName>
    </submittedName>
</protein>
<dbReference type="InterPro" id="IPR052536">
    <property type="entry name" value="ABC-4_Integral_Memb_Prot"/>
</dbReference>
<sequence>MNAFKISWLLFKNNLKLYQFYLMVLILTTAIYYNFLAVNFNPYLEVLNEQYVFAKVASSLGSIILFLTVFSFMFHANNFFYKLRYKEIGTYMLMGIPGSKIGTVFALESILLGGTAVIIGLPLGLLFSKLFFMLLSKAMILDTQIPFYIPLKAIGTLLLILAFIILLMGIKNYRMVRRSKLIEILNAAKKEQRLPKIRWIGGIAGVVCIAAAYYLALNILDLPFNLPIDFFQTSILILILICCGTYFFFGSFLAIVLNALIQKKKVIYKKSRLISFSNTLFRLGTHYRSLSMTAILCAATLAALSGSLALKYFADTNTAVEAPYSITYYDQDEVTNQKIRALIQASPHQILAEHESHFLTGNVSYNNGKGERTETCLITSFSEVKKSLMIIWPENYQQILKEIELDDNETVSILHSNLVFSGVSYIGQDFVIQGRDYNLKKVMKIPFIGELEGIGHNDTYIVTDNQYNELKEDGKEMTMYGINITDPEDSMSLVKKIAGVIKNPSDNLNSYAGQYQYKYYLIGAFYFMGLVMAVVFMISTFSTMYFKILSDAILDREQYKILMKIGVTEQEIAKSIYTQVGIAFILPVLLGILHGTMAIKALESCIHYQFTGSILTGVGVLILAMTGFYLFICKKYRDMVVKRWENYESF</sequence>
<keyword evidence="3 6" id="KW-0812">Transmembrane</keyword>
<dbReference type="EMBL" id="QFGA01000001">
    <property type="protein sequence ID" value="TEB07152.1"/>
    <property type="molecule type" value="Genomic_DNA"/>
</dbReference>
<comment type="similarity">
    <text evidence="6">Belongs to the ABC-4 integral membrane protein family.</text>
</comment>
<dbReference type="GO" id="GO:0005886">
    <property type="term" value="C:plasma membrane"/>
    <property type="evidence" value="ECO:0007669"/>
    <property type="project" value="UniProtKB-SubCell"/>
</dbReference>
<organism evidence="8 9">
    <name type="scientific">Pelotomaculum schinkii</name>
    <dbReference type="NCBI Taxonomy" id="78350"/>
    <lineage>
        <taxon>Bacteria</taxon>
        <taxon>Bacillati</taxon>
        <taxon>Bacillota</taxon>
        <taxon>Clostridia</taxon>
        <taxon>Eubacteriales</taxon>
        <taxon>Desulfotomaculaceae</taxon>
        <taxon>Pelotomaculum</taxon>
    </lineage>
</organism>